<dbReference type="Pfam" id="PF00656">
    <property type="entry name" value="Peptidase_C14"/>
    <property type="match status" value="1"/>
</dbReference>
<dbReference type="AlphaFoldDB" id="K4QWL4"/>
<sequence length="718" mass="77084">MNTAAAPGRSAAVLIGVSRYDHLAPLPGVRGNVVDLAEQLRDPAVWGLSEERCRVVLEPTDATAAFEPLRETADGGLDTLVVYYAGHGLIDPNRGDLGLGLPGSVVGRPYTSLPYYWLSEELKGLRIERRIVILDCCYSGRALGMMSDAQSAVANGAEIEGTYLIASADESAQAVAPPGARHTAFTGELISLLAGGVPDGPELLPLDTVFQHLSAACRSRSFPLPQKRVRNSAGQLPIFRNRAYAPMRAGRLLAERYELGQLIEADSATETYAARDTELDRPVLIKMMRPEAAADAALAAGFRRRAKARAALRHPFVAVLHDIGTTRRDHVPCPYLVTESVAGETLGTFVRRRQNHPDWVVAVVCELLGVLEHAHGLGVFGWRLDPESVVFTAENHVKVVDLGDAPDGHDDLLEVGRLLRTLLAGAAPPTSYEVDAVVRRALATDPAQRYRSAGDLWRELYDLRGRATRPEPVSAPESLWMRFAAGSHKGMIREQNEDSGYAGPRLLALADGLGAAPAGAVASSEVIASLVELDDDTGDPPDLLTPLHAAAQRAQRQLAAMAEEDPQLRGMATTLTALLWVGSRLGLVHIGDSRAYLLRDGTLTQITQDNRPMVSTAEEVDPEFWVRKALAGDRYLLCTDGLSDVVSDESIEECLASHLHPQETVGALVTLALRGGGPGNISCIVADFLATREDDGPLSDTPVVIGAVAENQTDLYAN</sequence>
<reference evidence="9 10" key="1">
    <citation type="journal article" date="2012" name="J. Bacteriol.">
        <title>Genome sequence of the bacterium Streptomyces davawensis JCM 4913 and heterologous production of the unique antibiotic roseoflavin.</title>
        <authorList>
            <person name="Jankowitsch F."/>
            <person name="Schwarz J."/>
            <person name="Ruckert C."/>
            <person name="Gust B."/>
            <person name="Szczepanowski R."/>
            <person name="Blom J."/>
            <person name="Pelzer S."/>
            <person name="Kalinowski J."/>
            <person name="Mack M."/>
        </authorList>
    </citation>
    <scope>NUCLEOTIDE SEQUENCE [LARGE SCALE GENOMIC DNA]</scope>
    <source>
        <strain evidence="10">DSM 101723 / JCM 4913 / KCC S-0913 / 768</strain>
    </source>
</reference>
<keyword evidence="5" id="KW-0418">Kinase</keyword>
<dbReference type="SUPFAM" id="SSF81606">
    <property type="entry name" value="PP2C-like"/>
    <property type="match status" value="1"/>
</dbReference>
<gene>
    <name evidence="9" type="ORF">BN159_1039</name>
</gene>
<dbReference type="PROSITE" id="PS51746">
    <property type="entry name" value="PPM_2"/>
    <property type="match status" value="1"/>
</dbReference>
<dbReference type="PROSITE" id="PS50011">
    <property type="entry name" value="PROTEIN_KINASE_DOM"/>
    <property type="match status" value="1"/>
</dbReference>
<dbReference type="Gene3D" id="3.40.50.1460">
    <property type="match status" value="1"/>
</dbReference>
<organism evidence="9 10">
    <name type="scientific">Streptomyces davaonensis (strain DSM 101723 / JCM 4913 / KCC S-0913 / 768)</name>
    <dbReference type="NCBI Taxonomy" id="1214101"/>
    <lineage>
        <taxon>Bacteria</taxon>
        <taxon>Bacillati</taxon>
        <taxon>Actinomycetota</taxon>
        <taxon>Actinomycetes</taxon>
        <taxon>Kitasatosporales</taxon>
        <taxon>Streptomycetaceae</taxon>
        <taxon>Streptomyces</taxon>
    </lineage>
</organism>
<evidence type="ECO:0000256" key="6">
    <source>
        <dbReference type="ARBA" id="ARBA00022840"/>
    </source>
</evidence>
<evidence type="ECO:0000256" key="3">
    <source>
        <dbReference type="ARBA" id="ARBA00022679"/>
    </source>
</evidence>
<dbReference type="PATRIC" id="fig|1214101.3.peg.1051"/>
<evidence type="ECO:0000259" key="8">
    <source>
        <dbReference type="PROSITE" id="PS51746"/>
    </source>
</evidence>
<dbReference type="SMART" id="SM00332">
    <property type="entry name" value="PP2Cc"/>
    <property type="match status" value="1"/>
</dbReference>
<evidence type="ECO:0000256" key="5">
    <source>
        <dbReference type="ARBA" id="ARBA00022777"/>
    </source>
</evidence>
<evidence type="ECO:0000313" key="10">
    <source>
        <dbReference type="Proteomes" id="UP000008043"/>
    </source>
</evidence>
<dbReference type="Gene3D" id="3.60.40.10">
    <property type="entry name" value="PPM-type phosphatase domain"/>
    <property type="match status" value="1"/>
</dbReference>
<dbReference type="SMART" id="SM00220">
    <property type="entry name" value="S_TKc"/>
    <property type="match status" value="1"/>
</dbReference>
<proteinExistence type="predicted"/>
<dbReference type="EC" id="2.7.11.1" evidence="1"/>
<keyword evidence="3" id="KW-0808">Transferase</keyword>
<evidence type="ECO:0000313" key="9">
    <source>
        <dbReference type="EMBL" id="CCK25418.1"/>
    </source>
</evidence>
<evidence type="ECO:0000256" key="1">
    <source>
        <dbReference type="ARBA" id="ARBA00012513"/>
    </source>
</evidence>
<evidence type="ECO:0000256" key="4">
    <source>
        <dbReference type="ARBA" id="ARBA00022741"/>
    </source>
</evidence>
<dbReference type="eggNOG" id="COG0515">
    <property type="taxonomic scope" value="Bacteria"/>
</dbReference>
<dbReference type="NCBIfam" id="NF047832">
    <property type="entry name" value="caspase_w_EACC1"/>
    <property type="match status" value="1"/>
</dbReference>
<dbReference type="GO" id="GO:0005524">
    <property type="term" value="F:ATP binding"/>
    <property type="evidence" value="ECO:0007669"/>
    <property type="project" value="UniProtKB-KW"/>
</dbReference>
<protein>
    <recommendedName>
        <fullName evidence="1">non-specific serine/threonine protein kinase</fullName>
        <ecNumber evidence="1">2.7.11.1</ecNumber>
    </recommendedName>
</protein>
<dbReference type="KEGG" id="sdv:BN159_1039"/>
<name>K4QWL4_STRDJ</name>
<dbReference type="PANTHER" id="PTHR43289:SF6">
    <property type="entry name" value="SERINE_THREONINE-PROTEIN KINASE NEKL-3"/>
    <property type="match status" value="1"/>
</dbReference>
<dbReference type="Gene3D" id="3.30.200.20">
    <property type="entry name" value="Phosphorylase Kinase, domain 1"/>
    <property type="match status" value="1"/>
</dbReference>
<evidence type="ECO:0000256" key="2">
    <source>
        <dbReference type="ARBA" id="ARBA00022527"/>
    </source>
</evidence>
<evidence type="ECO:0000259" key="7">
    <source>
        <dbReference type="PROSITE" id="PS50011"/>
    </source>
</evidence>
<keyword evidence="4" id="KW-0547">Nucleotide-binding</keyword>
<feature type="domain" description="PPM-type phosphatase" evidence="8">
    <location>
        <begin position="482"/>
        <end position="688"/>
    </location>
</feature>
<keyword evidence="2" id="KW-0723">Serine/threonine-protein kinase</keyword>
<dbReference type="InterPro" id="IPR000719">
    <property type="entry name" value="Prot_kinase_dom"/>
</dbReference>
<dbReference type="InterPro" id="IPR001932">
    <property type="entry name" value="PPM-type_phosphatase-like_dom"/>
</dbReference>
<dbReference type="InterPro" id="IPR029030">
    <property type="entry name" value="Caspase-like_dom_sf"/>
</dbReference>
<dbReference type="EMBL" id="HE971709">
    <property type="protein sequence ID" value="CCK25418.1"/>
    <property type="molecule type" value="Genomic_DNA"/>
</dbReference>
<keyword evidence="6" id="KW-0067">ATP-binding</keyword>
<dbReference type="SUPFAM" id="SSF56112">
    <property type="entry name" value="Protein kinase-like (PK-like)"/>
    <property type="match status" value="1"/>
</dbReference>
<dbReference type="STRING" id="1214101.BN159_1039"/>
<dbReference type="InterPro" id="IPR011600">
    <property type="entry name" value="Pept_C14_caspase"/>
</dbReference>
<dbReference type="GO" id="GO:0006508">
    <property type="term" value="P:proteolysis"/>
    <property type="evidence" value="ECO:0007669"/>
    <property type="project" value="InterPro"/>
</dbReference>
<dbReference type="GO" id="GO:0004674">
    <property type="term" value="F:protein serine/threonine kinase activity"/>
    <property type="evidence" value="ECO:0007669"/>
    <property type="project" value="UniProtKB-KW"/>
</dbReference>
<dbReference type="InterPro" id="IPR011009">
    <property type="entry name" value="Kinase-like_dom_sf"/>
</dbReference>
<dbReference type="InterPro" id="IPR036457">
    <property type="entry name" value="PPM-type-like_dom_sf"/>
</dbReference>
<dbReference type="Gene3D" id="1.10.510.10">
    <property type="entry name" value="Transferase(Phosphotransferase) domain 1"/>
    <property type="match status" value="1"/>
</dbReference>
<dbReference type="GO" id="GO:0004197">
    <property type="term" value="F:cysteine-type endopeptidase activity"/>
    <property type="evidence" value="ECO:0007669"/>
    <property type="project" value="InterPro"/>
</dbReference>
<dbReference type="eggNOG" id="COG4249">
    <property type="taxonomic scope" value="Bacteria"/>
</dbReference>
<feature type="domain" description="Protein kinase" evidence="7">
    <location>
        <begin position="257"/>
        <end position="581"/>
    </location>
</feature>
<dbReference type="OrthoDB" id="3542505at2"/>
<dbReference type="eggNOG" id="COG0631">
    <property type="taxonomic scope" value="Bacteria"/>
</dbReference>
<keyword evidence="10" id="KW-1185">Reference proteome</keyword>
<dbReference type="CDD" id="cd00143">
    <property type="entry name" value="PP2Cc"/>
    <property type="match status" value="1"/>
</dbReference>
<dbReference type="Proteomes" id="UP000008043">
    <property type="component" value="Chromosome"/>
</dbReference>
<dbReference type="HOGENOM" id="CLU_384907_0_0_11"/>
<dbReference type="Pfam" id="PF13672">
    <property type="entry name" value="PP2C_2"/>
    <property type="match status" value="1"/>
</dbReference>
<accession>K4QWL4</accession>
<dbReference type="SUPFAM" id="SSF52129">
    <property type="entry name" value="Caspase-like"/>
    <property type="match status" value="1"/>
</dbReference>
<dbReference type="SMART" id="SM00331">
    <property type="entry name" value="PP2C_SIG"/>
    <property type="match status" value="1"/>
</dbReference>
<dbReference type="PANTHER" id="PTHR43289">
    <property type="entry name" value="MITOGEN-ACTIVATED PROTEIN KINASE KINASE KINASE 20-RELATED"/>
    <property type="match status" value="1"/>
</dbReference>